<dbReference type="InterPro" id="IPR050932">
    <property type="entry name" value="TM2D1-3-like"/>
</dbReference>
<evidence type="ECO:0000256" key="3">
    <source>
        <dbReference type="ARBA" id="ARBA00022729"/>
    </source>
</evidence>
<keyword evidence="4 7" id="KW-1133">Transmembrane helix</keyword>
<sequence length="88" mass="9942">MQEKLYNLDDKKTSYITMLNLKSPIMRLILGLFLGGLGVDRFYKGDIGLSILKLLTLGGLAIWTIIDLFLVFKGIKKDNLQKVQQALL</sequence>
<comment type="caution">
    <text evidence="9">The sequence shown here is derived from an EMBL/GenBank/DDBJ whole genome shotgun (WGS) entry which is preliminary data.</text>
</comment>
<feature type="domain" description="TM2" evidence="8">
    <location>
        <begin position="22"/>
        <end position="69"/>
    </location>
</feature>
<evidence type="ECO:0000256" key="4">
    <source>
        <dbReference type="ARBA" id="ARBA00022989"/>
    </source>
</evidence>
<evidence type="ECO:0000256" key="1">
    <source>
        <dbReference type="ARBA" id="ARBA00004141"/>
    </source>
</evidence>
<reference evidence="9 10" key="1">
    <citation type="submission" date="2017-10" db="EMBL/GenBank/DDBJ databases">
        <title>Genomics of the genus Arcobacter.</title>
        <authorList>
            <person name="Perez-Cataluna A."/>
            <person name="Figueras M.J."/>
        </authorList>
    </citation>
    <scope>NUCLEOTIDE SEQUENCE [LARGE SCALE GENOMIC DNA]</scope>
    <source>
        <strain evidence="9 10">CECT 9230</strain>
    </source>
</reference>
<dbReference type="Pfam" id="PF05154">
    <property type="entry name" value="TM2"/>
    <property type="match status" value="1"/>
</dbReference>
<evidence type="ECO:0000313" key="9">
    <source>
        <dbReference type="EMBL" id="RBQ30095.1"/>
    </source>
</evidence>
<evidence type="ECO:0000256" key="2">
    <source>
        <dbReference type="ARBA" id="ARBA00022692"/>
    </source>
</evidence>
<keyword evidence="3" id="KW-0732">Signal</keyword>
<dbReference type="AlphaFoldDB" id="A0A366MV25"/>
<accession>A0A366MV25</accession>
<dbReference type="GO" id="GO:0016020">
    <property type="term" value="C:membrane"/>
    <property type="evidence" value="ECO:0007669"/>
    <property type="project" value="UniProtKB-SubCell"/>
</dbReference>
<organism evidence="9 10">
    <name type="scientific">Aliarcobacter vitoriensis</name>
    <dbReference type="NCBI Taxonomy" id="2011099"/>
    <lineage>
        <taxon>Bacteria</taxon>
        <taxon>Pseudomonadati</taxon>
        <taxon>Campylobacterota</taxon>
        <taxon>Epsilonproteobacteria</taxon>
        <taxon>Campylobacterales</taxon>
        <taxon>Arcobacteraceae</taxon>
        <taxon>Aliarcobacter</taxon>
    </lineage>
</organism>
<protein>
    <recommendedName>
        <fullName evidence="8">TM2 domain-containing protein</fullName>
    </recommendedName>
</protein>
<keyword evidence="2 7" id="KW-0812">Transmembrane</keyword>
<evidence type="ECO:0000259" key="8">
    <source>
        <dbReference type="Pfam" id="PF05154"/>
    </source>
</evidence>
<keyword evidence="10" id="KW-1185">Reference proteome</keyword>
<feature type="transmembrane region" description="Helical" evidence="7">
    <location>
        <begin position="51"/>
        <end position="72"/>
    </location>
</feature>
<name>A0A366MV25_9BACT</name>
<dbReference type="InterPro" id="IPR007829">
    <property type="entry name" value="TM2"/>
</dbReference>
<keyword evidence="6" id="KW-0325">Glycoprotein</keyword>
<dbReference type="RefSeq" id="WP_113892196.1">
    <property type="nucleotide sequence ID" value="NZ_JANJGA010000002.1"/>
</dbReference>
<evidence type="ECO:0000256" key="7">
    <source>
        <dbReference type="SAM" id="Phobius"/>
    </source>
</evidence>
<keyword evidence="5 7" id="KW-0472">Membrane</keyword>
<comment type="subcellular location">
    <subcellularLocation>
        <location evidence="1">Membrane</location>
        <topology evidence="1">Multi-pass membrane protein</topology>
    </subcellularLocation>
</comment>
<gene>
    <name evidence="9" type="ORF">CRU91_00180</name>
</gene>
<evidence type="ECO:0000256" key="5">
    <source>
        <dbReference type="ARBA" id="ARBA00023136"/>
    </source>
</evidence>
<dbReference type="EMBL" id="PDKB01000001">
    <property type="protein sequence ID" value="RBQ30095.1"/>
    <property type="molecule type" value="Genomic_DNA"/>
</dbReference>
<dbReference type="PANTHER" id="PTHR21016">
    <property type="entry name" value="BETA-AMYLOID BINDING PROTEIN-RELATED"/>
    <property type="match status" value="1"/>
</dbReference>
<evidence type="ECO:0000256" key="6">
    <source>
        <dbReference type="ARBA" id="ARBA00023180"/>
    </source>
</evidence>
<proteinExistence type="predicted"/>
<feature type="transmembrane region" description="Helical" evidence="7">
    <location>
        <begin position="21"/>
        <end position="39"/>
    </location>
</feature>
<evidence type="ECO:0000313" key="10">
    <source>
        <dbReference type="Proteomes" id="UP000252669"/>
    </source>
</evidence>
<dbReference type="PANTHER" id="PTHR21016:SF7">
    <property type="entry name" value="TM2 DOMAIN-CONTAINING PROTEIN 3"/>
    <property type="match status" value="1"/>
</dbReference>
<dbReference type="Proteomes" id="UP000252669">
    <property type="component" value="Unassembled WGS sequence"/>
</dbReference>